<protein>
    <submittedName>
        <fullName evidence="1">Uncharacterized protein</fullName>
    </submittedName>
</protein>
<dbReference type="EMBL" id="AP015037">
    <property type="protein sequence ID" value="BAT84043.1"/>
    <property type="molecule type" value="Genomic_DNA"/>
</dbReference>
<dbReference type="AlphaFoldDB" id="A0A0S3RTV3"/>
<sequence length="70" mass="7273">CPGNPIRKSIFGNIGRYESPSGTAAKAHFASTSTLRPSSRISSPPTLHLASAMRPEAPSAGHVIAAFIPM</sequence>
<evidence type="ECO:0000313" key="2">
    <source>
        <dbReference type="Proteomes" id="UP000291084"/>
    </source>
</evidence>
<reference evidence="1 2" key="1">
    <citation type="journal article" date="2015" name="Sci. Rep.">
        <title>The power of single molecule real-time sequencing technology in the de novo assembly of a eukaryotic genome.</title>
        <authorList>
            <person name="Sakai H."/>
            <person name="Naito K."/>
            <person name="Ogiso-Tanaka E."/>
            <person name="Takahashi Y."/>
            <person name="Iseki K."/>
            <person name="Muto C."/>
            <person name="Satou K."/>
            <person name="Teruya K."/>
            <person name="Shiroma A."/>
            <person name="Shimoji M."/>
            <person name="Hirano T."/>
            <person name="Itoh T."/>
            <person name="Kaga A."/>
            <person name="Tomooka N."/>
        </authorList>
    </citation>
    <scope>NUCLEOTIDE SEQUENCE [LARGE SCALE GENOMIC DNA]</scope>
    <source>
        <strain evidence="2">cv. Shumari</strain>
    </source>
</reference>
<feature type="non-terminal residue" evidence="1">
    <location>
        <position position="1"/>
    </location>
</feature>
<evidence type="ECO:0000313" key="1">
    <source>
        <dbReference type="EMBL" id="BAT84043.1"/>
    </source>
</evidence>
<dbReference type="Proteomes" id="UP000291084">
    <property type="component" value="Chromosome 4"/>
</dbReference>
<keyword evidence="2" id="KW-1185">Reference proteome</keyword>
<accession>A0A0S3RTV3</accession>
<gene>
    <name evidence="1" type="primary">Vigan.04G130800</name>
    <name evidence="1" type="ORF">VIGAN_04130800</name>
</gene>
<proteinExistence type="predicted"/>
<organism evidence="1 2">
    <name type="scientific">Vigna angularis var. angularis</name>
    <dbReference type="NCBI Taxonomy" id="157739"/>
    <lineage>
        <taxon>Eukaryota</taxon>
        <taxon>Viridiplantae</taxon>
        <taxon>Streptophyta</taxon>
        <taxon>Embryophyta</taxon>
        <taxon>Tracheophyta</taxon>
        <taxon>Spermatophyta</taxon>
        <taxon>Magnoliopsida</taxon>
        <taxon>eudicotyledons</taxon>
        <taxon>Gunneridae</taxon>
        <taxon>Pentapetalae</taxon>
        <taxon>rosids</taxon>
        <taxon>fabids</taxon>
        <taxon>Fabales</taxon>
        <taxon>Fabaceae</taxon>
        <taxon>Papilionoideae</taxon>
        <taxon>50 kb inversion clade</taxon>
        <taxon>NPAAA clade</taxon>
        <taxon>indigoferoid/millettioid clade</taxon>
        <taxon>Phaseoleae</taxon>
        <taxon>Vigna</taxon>
    </lineage>
</organism>
<name>A0A0S3RTV3_PHAAN</name>